<dbReference type="SUPFAM" id="SSF53850">
    <property type="entry name" value="Periplasmic binding protein-like II"/>
    <property type="match status" value="1"/>
</dbReference>
<proteinExistence type="predicted"/>
<dbReference type="Proteomes" id="UP001139365">
    <property type="component" value="Unassembled WGS sequence"/>
</dbReference>
<feature type="signal peptide" evidence="1">
    <location>
        <begin position="1"/>
        <end position="19"/>
    </location>
</feature>
<accession>A0AAE3FGL5</accession>
<evidence type="ECO:0000256" key="1">
    <source>
        <dbReference type="SAM" id="SignalP"/>
    </source>
</evidence>
<dbReference type="PROSITE" id="PS51257">
    <property type="entry name" value="PROKAR_LIPOPROTEIN"/>
    <property type="match status" value="1"/>
</dbReference>
<comment type="caution">
    <text evidence="2">The sequence shown here is derived from an EMBL/GenBank/DDBJ whole genome shotgun (WGS) entry which is preliminary data.</text>
</comment>
<dbReference type="Gene3D" id="3.40.190.10">
    <property type="entry name" value="Periplasmic binding protein-like II"/>
    <property type="match status" value="1"/>
</dbReference>
<feature type="chain" id="PRO_5041919004" evidence="1">
    <location>
        <begin position="20"/>
        <end position="490"/>
    </location>
</feature>
<dbReference type="EMBL" id="JALEMU010000035">
    <property type="protein sequence ID" value="MCI5755050.1"/>
    <property type="molecule type" value="Genomic_DNA"/>
</dbReference>
<sequence length="490" mass="54696">MKKKLISLILAILSVLAVAAGCADKAENPDKSHNSSSKSTDTANAYDPGLPDDFSCNGYDFVILNSNQNEIAGILNDIFIEYSDDLDSLSEAMYKRNRYVEETYAAKLSELTDASGVIISKVNDSFMSGTDDYSLVNVIGNLVYTMANDGLLYNLNRLDHVDLTKPWWTKGSIEGYSMNGLLYYAASDLTICDDEGTAVVMYNKTVAADHKLETPDEMYDLVAAGGWTWEKMFASAKKVGEGGDNGDSQLNDGDRFGIIAMDWSYIGMMISAGERFSVKDEDDFLHINFNSKSFVDTLDTLVRYTKQKRTFLCPVYDGKFSEDAFRNDNALMIIQVTAHIRNSRGMESDFAVLPMPKYKEGQEFYHSYCPRVTYVGVPSTVTETGYVGGILEALTAKSGEIVIPEYLNVALSERFMRDEGSKRMVQYIFGHTVYDPLVSSLCWDTVFGAFSSMVKSRSNMVVNVYNKYGSYINEQIEKSADCYRKLANEQ</sequence>
<gene>
    <name evidence="2" type="ORF">MR241_02005</name>
</gene>
<organism evidence="2 3">
    <name type="scientific">Candidatus Colimorpha enterica</name>
    <dbReference type="NCBI Taxonomy" id="3083063"/>
    <lineage>
        <taxon>Bacteria</taxon>
        <taxon>Pseudomonadati</taxon>
        <taxon>Bacteroidota</taxon>
        <taxon>Bacteroidia</taxon>
        <taxon>Bacteroidales</taxon>
        <taxon>Candidatus Colimorpha</taxon>
    </lineage>
</organism>
<name>A0AAE3FGL5_9BACT</name>
<dbReference type="AlphaFoldDB" id="A0AAE3FGL5"/>
<keyword evidence="1" id="KW-0732">Signal</keyword>
<protein>
    <submittedName>
        <fullName evidence="2">Extracellular solute-binding protein</fullName>
    </submittedName>
</protein>
<dbReference type="Pfam" id="PF13416">
    <property type="entry name" value="SBP_bac_8"/>
    <property type="match status" value="1"/>
</dbReference>
<dbReference type="InterPro" id="IPR006059">
    <property type="entry name" value="SBP"/>
</dbReference>
<evidence type="ECO:0000313" key="2">
    <source>
        <dbReference type="EMBL" id="MCI5755050.1"/>
    </source>
</evidence>
<evidence type="ECO:0000313" key="3">
    <source>
        <dbReference type="Proteomes" id="UP001139365"/>
    </source>
</evidence>
<reference evidence="2 3" key="1">
    <citation type="submission" date="2022-03" db="EMBL/GenBank/DDBJ databases">
        <title>Metagenome-assembled genomes from swine fecal metagenomes.</title>
        <authorList>
            <person name="Holman D.B."/>
            <person name="Kommadath A."/>
        </authorList>
    </citation>
    <scope>NUCLEOTIDE SEQUENCE [LARGE SCALE GENOMIC DNA]</scope>
    <source>
        <strain evidence="2">SUG147</strain>
    </source>
</reference>